<keyword evidence="3" id="KW-1185">Reference proteome</keyword>
<evidence type="ECO:0000313" key="2">
    <source>
        <dbReference type="EMBL" id="MBK4733108.1"/>
    </source>
</evidence>
<reference evidence="2" key="1">
    <citation type="submission" date="2021-01" db="EMBL/GenBank/DDBJ databases">
        <title>Genome sequence of strain Noviherbaspirillum sp. DKR-6.</title>
        <authorList>
            <person name="Chaudhary D.K."/>
        </authorList>
    </citation>
    <scope>NUCLEOTIDE SEQUENCE</scope>
    <source>
        <strain evidence="2">DKR-6</strain>
    </source>
</reference>
<sequence>MAVGKGSGRAGGAGKTPSIDVSRAKQTSNGEGRQGSVTTPGRPRVRAAEKERRDASPNARKEKVTDTPTRQLRRQAAESGMLSLDSPVRLSPRTESPRPESPRVEDSRRGKKRRAGEGVDEGEAAHAGRQRKRARITSAAPEPVDAEAKPASAPVPTPQKGKSSRKETNIFRTMTGSGLRGFLQKDKKTPSSEELRRDPDDEGDDGRESRLPQGLSFMFSRGAIPTTVLDSTTEEAPPRRQDARAPESETETGEG</sequence>
<feature type="compositionally biased region" description="Basic and acidic residues" evidence="1">
    <location>
        <begin position="183"/>
        <end position="199"/>
    </location>
</feature>
<dbReference type="Proteomes" id="UP000622890">
    <property type="component" value="Unassembled WGS sequence"/>
</dbReference>
<accession>A0A934W5D9</accession>
<dbReference type="EMBL" id="JAEPBG010000001">
    <property type="protein sequence ID" value="MBK4733108.1"/>
    <property type="molecule type" value="Genomic_DNA"/>
</dbReference>
<dbReference type="AlphaFoldDB" id="A0A934W5D9"/>
<organism evidence="2 3">
    <name type="scientific">Noviherbaspirillum pedocola</name>
    <dbReference type="NCBI Taxonomy" id="2801341"/>
    <lineage>
        <taxon>Bacteria</taxon>
        <taxon>Pseudomonadati</taxon>
        <taxon>Pseudomonadota</taxon>
        <taxon>Betaproteobacteria</taxon>
        <taxon>Burkholderiales</taxon>
        <taxon>Oxalobacteraceae</taxon>
        <taxon>Noviherbaspirillum</taxon>
    </lineage>
</organism>
<protein>
    <submittedName>
        <fullName evidence="2">Uncharacterized protein</fullName>
    </submittedName>
</protein>
<feature type="region of interest" description="Disordered" evidence="1">
    <location>
        <begin position="1"/>
        <end position="255"/>
    </location>
</feature>
<comment type="caution">
    <text evidence="2">The sequence shown here is derived from an EMBL/GenBank/DDBJ whole genome shotgun (WGS) entry which is preliminary data.</text>
</comment>
<feature type="compositionally biased region" description="Gly residues" evidence="1">
    <location>
        <begin position="1"/>
        <end position="14"/>
    </location>
</feature>
<gene>
    <name evidence="2" type="ORF">JJB74_00565</name>
</gene>
<feature type="compositionally biased region" description="Basic and acidic residues" evidence="1">
    <location>
        <begin position="95"/>
        <end position="108"/>
    </location>
</feature>
<dbReference type="RefSeq" id="WP_200589591.1">
    <property type="nucleotide sequence ID" value="NZ_JAEPBG010000001.1"/>
</dbReference>
<feature type="compositionally biased region" description="Basic and acidic residues" evidence="1">
    <location>
        <begin position="236"/>
        <end position="247"/>
    </location>
</feature>
<feature type="compositionally biased region" description="Polar residues" evidence="1">
    <location>
        <begin position="24"/>
        <end position="39"/>
    </location>
</feature>
<evidence type="ECO:0000313" key="3">
    <source>
        <dbReference type="Proteomes" id="UP000622890"/>
    </source>
</evidence>
<name>A0A934W5D9_9BURK</name>
<feature type="compositionally biased region" description="Basic and acidic residues" evidence="1">
    <location>
        <begin position="46"/>
        <end position="65"/>
    </location>
</feature>
<evidence type="ECO:0000256" key="1">
    <source>
        <dbReference type="SAM" id="MobiDB-lite"/>
    </source>
</evidence>
<proteinExistence type="predicted"/>